<organism evidence="2 3">
    <name type="scientific">Corynebacterium felinum</name>
    <dbReference type="NCBI Taxonomy" id="131318"/>
    <lineage>
        <taxon>Bacteria</taxon>
        <taxon>Bacillati</taxon>
        <taxon>Actinomycetota</taxon>
        <taxon>Actinomycetes</taxon>
        <taxon>Mycobacteriales</taxon>
        <taxon>Corynebacteriaceae</taxon>
        <taxon>Corynebacterium</taxon>
    </lineage>
</organism>
<evidence type="ECO:0000256" key="1">
    <source>
        <dbReference type="SAM" id="SignalP"/>
    </source>
</evidence>
<evidence type="ECO:0000313" key="3">
    <source>
        <dbReference type="Proteomes" id="UP001183619"/>
    </source>
</evidence>
<dbReference type="RefSeq" id="WP_277104118.1">
    <property type="nucleotide sequence ID" value="NZ_BAAAJS010000001.1"/>
</dbReference>
<keyword evidence="3" id="KW-1185">Reference proteome</keyword>
<dbReference type="EMBL" id="JAVDYF010000001">
    <property type="protein sequence ID" value="MDR7355483.1"/>
    <property type="molecule type" value="Genomic_DNA"/>
</dbReference>
<protein>
    <recommendedName>
        <fullName evidence="4">Lipoprotein LpqN</fullName>
    </recommendedName>
</protein>
<feature type="signal peptide" evidence="1">
    <location>
        <begin position="1"/>
        <end position="35"/>
    </location>
</feature>
<reference evidence="2 3" key="1">
    <citation type="submission" date="2023-07" db="EMBL/GenBank/DDBJ databases">
        <title>Sequencing the genomes of 1000 actinobacteria strains.</title>
        <authorList>
            <person name="Klenk H.-P."/>
        </authorList>
    </citation>
    <scope>NUCLEOTIDE SEQUENCE [LARGE SCALE GENOMIC DNA]</scope>
    <source>
        <strain evidence="2 3">DSM 44508</strain>
    </source>
</reference>
<feature type="chain" id="PRO_5045646229" description="Lipoprotein LpqN" evidence="1">
    <location>
        <begin position="36"/>
        <end position="224"/>
    </location>
</feature>
<accession>A0ABU2BCL3</accession>
<comment type="caution">
    <text evidence="2">The sequence shown here is derived from an EMBL/GenBank/DDBJ whole genome shotgun (WGS) entry which is preliminary data.</text>
</comment>
<sequence>MNIVVYFKGLDTTMKKIVMLTALSLLLAGCSIAQSARVEKSVTATPFTTTVTTTTTTTTARNVPVSEGLAVGMFGLKVPAGAQYVRVFEDDQIPPYLLEGYEHLNNYEQKHVYWIGEYPGKTMDEVIAEVHALLGDDYQSTIIDGMRYEKMPPQKNPYRNPQLNNLTYRLCWDEEIGFLAHRVLMIRVMEFEREEGMVPALSISYVNPIVNNCHADLIGELAGM</sequence>
<dbReference type="Proteomes" id="UP001183619">
    <property type="component" value="Unassembled WGS sequence"/>
</dbReference>
<evidence type="ECO:0008006" key="4">
    <source>
        <dbReference type="Google" id="ProtNLM"/>
    </source>
</evidence>
<proteinExistence type="predicted"/>
<name>A0ABU2BCL3_9CORY</name>
<gene>
    <name evidence="2" type="ORF">J2S37_002021</name>
</gene>
<evidence type="ECO:0000313" key="2">
    <source>
        <dbReference type="EMBL" id="MDR7355483.1"/>
    </source>
</evidence>
<keyword evidence="1" id="KW-0732">Signal</keyword>